<keyword evidence="1" id="KW-0472">Membrane</keyword>
<feature type="transmembrane region" description="Helical" evidence="1">
    <location>
        <begin position="26"/>
        <end position="43"/>
    </location>
</feature>
<keyword evidence="3" id="KW-1185">Reference proteome</keyword>
<evidence type="ECO:0000313" key="3">
    <source>
        <dbReference type="Proteomes" id="UP000555828"/>
    </source>
</evidence>
<dbReference type="AlphaFoldDB" id="A0A841GQR3"/>
<feature type="transmembrane region" description="Helical" evidence="1">
    <location>
        <begin position="5"/>
        <end position="20"/>
    </location>
</feature>
<comment type="caution">
    <text evidence="2">The sequence shown here is derived from an EMBL/GenBank/DDBJ whole genome shotgun (WGS) entry which is preliminary data.</text>
</comment>
<dbReference type="RefSeq" id="WP_184618897.1">
    <property type="nucleotide sequence ID" value="NZ_JACHEX010000001.1"/>
</dbReference>
<protein>
    <submittedName>
        <fullName evidence="2">Uncharacterized protein</fullName>
    </submittedName>
</protein>
<keyword evidence="1" id="KW-0812">Transmembrane</keyword>
<reference evidence="2 3" key="1">
    <citation type="submission" date="2020-08" db="EMBL/GenBank/DDBJ databases">
        <title>Genomic Encyclopedia of Type Strains, Phase IV (KMG-IV): sequencing the most valuable type-strain genomes for metagenomic binning, comparative biology and taxonomic classification.</title>
        <authorList>
            <person name="Goeker M."/>
        </authorList>
    </citation>
    <scope>NUCLEOTIDE SEQUENCE [LARGE SCALE GENOMIC DNA]</scope>
    <source>
        <strain evidence="2 3">DSM 13481</strain>
    </source>
</reference>
<evidence type="ECO:0000313" key="2">
    <source>
        <dbReference type="EMBL" id="MBB6062193.1"/>
    </source>
</evidence>
<dbReference type="Proteomes" id="UP000555828">
    <property type="component" value="Unassembled WGS sequence"/>
</dbReference>
<organism evidence="2 3">
    <name type="scientific">Thermosipho japonicus</name>
    <dbReference type="NCBI Taxonomy" id="90323"/>
    <lineage>
        <taxon>Bacteria</taxon>
        <taxon>Thermotogati</taxon>
        <taxon>Thermotogota</taxon>
        <taxon>Thermotogae</taxon>
        <taxon>Thermotogales</taxon>
        <taxon>Fervidobacteriaceae</taxon>
        <taxon>Thermosipho</taxon>
    </lineage>
</organism>
<gene>
    <name evidence="2" type="ORF">HNP65_000615</name>
</gene>
<feature type="transmembrane region" description="Helical" evidence="1">
    <location>
        <begin position="50"/>
        <end position="68"/>
    </location>
</feature>
<sequence>MRKFFVLEFILFLIGLFSLIHKEYFLILFLLYLIGNALITIIYKLDLFQVILSIFMFPYLPLIQFFILKGQTPHYVPLDFEYKPIETINPSYKTIDLAPFHVILKYGDKGQKKEATRLILELTSKEEIDFNEGLKMIYTTISKENDQDVILYATEASNYLEKILLRKLYESKDKNSVDYARYSYYYANSPFLEKEQKIELLNNTKKFLEDFIKKYPYNIDALTLLIKILEDLEEHEKIEKLLELKLSKIKSRELFEIAILYYLKYRKHSKVKELLTEFHSYKYTFKNESLKILLEG</sequence>
<accession>A0A841GQR3</accession>
<proteinExistence type="predicted"/>
<evidence type="ECO:0000256" key="1">
    <source>
        <dbReference type="SAM" id="Phobius"/>
    </source>
</evidence>
<dbReference type="EMBL" id="JACHEX010000001">
    <property type="protein sequence ID" value="MBB6062193.1"/>
    <property type="molecule type" value="Genomic_DNA"/>
</dbReference>
<keyword evidence="1" id="KW-1133">Transmembrane helix</keyword>
<name>A0A841GQR3_9BACT</name>